<dbReference type="OrthoDB" id="8244267at2"/>
<sequence length="64" mass="7045">MMWIQASDDRGAPLPLAGEVGAERRLRALSSGGVSLWRHPLPNPPPQAGEGADLHRRTRRARHD</sequence>
<dbReference type="Proteomes" id="UP000231194">
    <property type="component" value="Unassembled WGS sequence"/>
</dbReference>
<organism evidence="2 3">
    <name type="scientific">Bradyrhizobium forestalis</name>
    <dbReference type="NCBI Taxonomy" id="1419263"/>
    <lineage>
        <taxon>Bacteria</taxon>
        <taxon>Pseudomonadati</taxon>
        <taxon>Pseudomonadota</taxon>
        <taxon>Alphaproteobacteria</taxon>
        <taxon>Hyphomicrobiales</taxon>
        <taxon>Nitrobacteraceae</taxon>
        <taxon>Bradyrhizobium</taxon>
    </lineage>
</organism>
<name>A0A2M8R1I0_9BRAD</name>
<evidence type="ECO:0000256" key="1">
    <source>
        <dbReference type="SAM" id="MobiDB-lite"/>
    </source>
</evidence>
<evidence type="ECO:0000313" key="3">
    <source>
        <dbReference type="Proteomes" id="UP000231194"/>
    </source>
</evidence>
<reference evidence="2 3" key="1">
    <citation type="submission" date="2017-11" db="EMBL/GenBank/DDBJ databases">
        <title>Bradyrhizobium forestalis sp. nov., an efficient nitrogen-fixing bacterium isolated from nodules of forest legume species in the Amazon.</title>
        <authorList>
            <person name="Costa E.M."/>
            <person name="Guimaraes A."/>
            <person name="Carvalho T.S."/>
            <person name="Rodrigues T.L."/>
            <person name="Ribeiro P.R.A."/>
            <person name="Lebbe L."/>
            <person name="Willems A."/>
            <person name="Moreira F.M.S."/>
        </authorList>
    </citation>
    <scope>NUCLEOTIDE SEQUENCE [LARGE SCALE GENOMIC DNA]</scope>
    <source>
        <strain evidence="2 3">INPA54B</strain>
    </source>
</reference>
<feature type="region of interest" description="Disordered" evidence="1">
    <location>
        <begin position="34"/>
        <end position="64"/>
    </location>
</feature>
<gene>
    <name evidence="2" type="ORF">CVM73_29700</name>
</gene>
<proteinExistence type="predicted"/>
<keyword evidence="3" id="KW-1185">Reference proteome</keyword>
<evidence type="ECO:0000313" key="2">
    <source>
        <dbReference type="EMBL" id="PJG51694.1"/>
    </source>
</evidence>
<accession>A0A2M8R1I0</accession>
<comment type="caution">
    <text evidence="2">The sequence shown here is derived from an EMBL/GenBank/DDBJ whole genome shotgun (WGS) entry which is preliminary data.</text>
</comment>
<dbReference type="EMBL" id="PGVG01000033">
    <property type="protein sequence ID" value="PJG51694.1"/>
    <property type="molecule type" value="Genomic_DNA"/>
</dbReference>
<dbReference type="AlphaFoldDB" id="A0A2M8R1I0"/>
<protein>
    <submittedName>
        <fullName evidence="2">Uncharacterized protein</fullName>
    </submittedName>
</protein>